<dbReference type="HOGENOM" id="CLU_134973_2_1_5"/>
<organism evidence="3 4">
    <name type="scientific">Hyphomicrobium denitrificans 1NES1</name>
    <dbReference type="NCBI Taxonomy" id="670307"/>
    <lineage>
        <taxon>Bacteria</taxon>
        <taxon>Pseudomonadati</taxon>
        <taxon>Pseudomonadota</taxon>
        <taxon>Alphaproteobacteria</taxon>
        <taxon>Hyphomicrobiales</taxon>
        <taxon>Hyphomicrobiaceae</taxon>
        <taxon>Hyphomicrobium</taxon>
    </lineage>
</organism>
<keyword evidence="1" id="KW-0732">Signal</keyword>
<dbReference type="InterPro" id="IPR006121">
    <property type="entry name" value="HMA_dom"/>
</dbReference>
<dbReference type="EMBL" id="CP005587">
    <property type="protein sequence ID" value="AGK57179.1"/>
    <property type="molecule type" value="Genomic_DNA"/>
</dbReference>
<dbReference type="Gene3D" id="3.30.70.100">
    <property type="match status" value="1"/>
</dbReference>
<feature type="chain" id="PRO_5004105806" evidence="1">
    <location>
        <begin position="23"/>
        <end position="102"/>
    </location>
</feature>
<dbReference type="InterPro" id="IPR036163">
    <property type="entry name" value="HMA_dom_sf"/>
</dbReference>
<reference evidence="3 4" key="1">
    <citation type="journal article" date="2013" name="Genome Announc.">
        <title>Genome sequences for three denitrifying bacterial strains isolated from a uranium- and nitrate-contaminated subsurface environment.</title>
        <authorList>
            <person name="Venkatramanan R."/>
            <person name="Prakash O."/>
            <person name="Woyke T."/>
            <person name="Chain P."/>
            <person name="Goodwin L.A."/>
            <person name="Watson D."/>
            <person name="Brooks S."/>
            <person name="Kostka J.E."/>
            <person name="Green S.J."/>
        </authorList>
    </citation>
    <scope>NUCLEOTIDE SEQUENCE [LARGE SCALE GENOMIC DNA]</scope>
    <source>
        <strain evidence="3 4">1NES1</strain>
    </source>
</reference>
<proteinExistence type="predicted"/>
<feature type="domain" description="HMA" evidence="2">
    <location>
        <begin position="25"/>
        <end position="95"/>
    </location>
</feature>
<evidence type="ECO:0000313" key="4">
    <source>
        <dbReference type="Proteomes" id="UP000005952"/>
    </source>
</evidence>
<dbReference type="eggNOG" id="COG2608">
    <property type="taxonomic scope" value="Bacteria"/>
</dbReference>
<dbReference type="RefSeq" id="WP_015597216.1">
    <property type="nucleotide sequence ID" value="NC_021172.1"/>
</dbReference>
<accession>N0B130</accession>
<keyword evidence="4" id="KW-1185">Reference proteome</keyword>
<protein>
    <submittedName>
        <fullName evidence="3">Putative mercuric transport protein, periplasmic</fullName>
    </submittedName>
</protein>
<dbReference type="CDD" id="cd00371">
    <property type="entry name" value="HMA"/>
    <property type="match status" value="1"/>
</dbReference>
<dbReference type="Proteomes" id="UP000005952">
    <property type="component" value="Chromosome"/>
</dbReference>
<feature type="signal peptide" evidence="1">
    <location>
        <begin position="1"/>
        <end position="22"/>
    </location>
</feature>
<gene>
    <name evidence="3" type="ORF">HYPDE_27498</name>
</gene>
<dbReference type="AlphaFoldDB" id="N0B130"/>
<dbReference type="KEGG" id="hdt:HYPDE_27498"/>
<dbReference type="GO" id="GO:0046872">
    <property type="term" value="F:metal ion binding"/>
    <property type="evidence" value="ECO:0007669"/>
    <property type="project" value="InterPro"/>
</dbReference>
<evidence type="ECO:0000259" key="2">
    <source>
        <dbReference type="PROSITE" id="PS50846"/>
    </source>
</evidence>
<dbReference type="SUPFAM" id="SSF55008">
    <property type="entry name" value="HMA, heavy metal-associated domain"/>
    <property type="match status" value="1"/>
</dbReference>
<dbReference type="OrthoDB" id="7205933at2"/>
<evidence type="ECO:0000256" key="1">
    <source>
        <dbReference type="SAM" id="SignalP"/>
    </source>
</evidence>
<sequence length="102" mass="10562">MKTTIGIFAAFGMLLAPFAAHAGEATTVLNVHHAYCALCPSIVKSTLEHVKGVTNVTVGQADANGDMRATIRFDDAQASPAAMIKATTGQGYPAEISKPSKS</sequence>
<name>N0B130_9HYPH</name>
<dbReference type="PROSITE" id="PS50846">
    <property type="entry name" value="HMA_2"/>
    <property type="match status" value="1"/>
</dbReference>
<dbReference type="STRING" id="670307.HYPDE_27498"/>
<evidence type="ECO:0000313" key="3">
    <source>
        <dbReference type="EMBL" id="AGK57179.1"/>
    </source>
</evidence>